<name>A0A1I5ABA6_9HYPH</name>
<dbReference type="GO" id="GO:0046872">
    <property type="term" value="F:metal ion binding"/>
    <property type="evidence" value="ECO:0007669"/>
    <property type="project" value="UniProtKB-KW"/>
</dbReference>
<dbReference type="Gene3D" id="3.30.70.360">
    <property type="match status" value="1"/>
</dbReference>
<proteinExistence type="inferred from homology"/>
<comment type="cofactor">
    <cofactor evidence="3">
        <name>Zn(2+)</name>
        <dbReference type="ChEBI" id="CHEBI:29105"/>
    </cofactor>
    <text evidence="3">Binds 2 Zn(2+) ions per subunit.</text>
</comment>
<evidence type="ECO:0000256" key="1">
    <source>
        <dbReference type="ARBA" id="ARBA00006153"/>
    </source>
</evidence>
<dbReference type="InterPro" id="IPR002933">
    <property type="entry name" value="Peptidase_M20"/>
</dbReference>
<feature type="binding site" evidence="3">
    <location>
        <position position="107"/>
    </location>
    <ligand>
        <name>Zn(2+)</name>
        <dbReference type="ChEBI" id="CHEBI:29105"/>
        <label>2</label>
    </ligand>
</feature>
<keyword evidence="3" id="KW-0479">Metal-binding</keyword>
<accession>A0A1I5ABA6</accession>
<dbReference type="Pfam" id="PF01546">
    <property type="entry name" value="Peptidase_M20"/>
    <property type="match status" value="1"/>
</dbReference>
<dbReference type="PANTHER" id="PTHR32494">
    <property type="entry name" value="ALLANTOATE DEIMINASE-RELATED"/>
    <property type="match status" value="1"/>
</dbReference>
<feature type="binding site" evidence="3">
    <location>
        <position position="96"/>
    </location>
    <ligand>
        <name>Zn(2+)</name>
        <dbReference type="ChEBI" id="CHEBI:29105"/>
        <label>1</label>
    </ligand>
</feature>
<dbReference type="InterPro" id="IPR010158">
    <property type="entry name" value="Amidase_Cbmase"/>
</dbReference>
<dbReference type="GO" id="GO:0016813">
    <property type="term" value="F:hydrolase activity, acting on carbon-nitrogen (but not peptide) bonds, in linear amidines"/>
    <property type="evidence" value="ECO:0007669"/>
    <property type="project" value="InterPro"/>
</dbReference>
<keyword evidence="2 4" id="KW-0378">Hydrolase</keyword>
<dbReference type="OrthoDB" id="9808195at2"/>
<dbReference type="Gene3D" id="3.40.630.10">
    <property type="entry name" value="Zn peptidases"/>
    <property type="match status" value="1"/>
</dbReference>
<feature type="binding site" evidence="3">
    <location>
        <position position="408"/>
    </location>
    <ligand>
        <name>Zn(2+)</name>
        <dbReference type="ChEBI" id="CHEBI:29105"/>
        <label>2</label>
    </ligand>
</feature>
<keyword evidence="3" id="KW-0862">Zinc</keyword>
<feature type="binding site" evidence="3">
    <location>
        <position position="107"/>
    </location>
    <ligand>
        <name>Zn(2+)</name>
        <dbReference type="ChEBI" id="CHEBI:29105"/>
        <label>1</label>
    </ligand>
</feature>
<reference evidence="4 5" key="1">
    <citation type="submission" date="2016-10" db="EMBL/GenBank/DDBJ databases">
        <authorList>
            <person name="de Groot N.N."/>
        </authorList>
    </citation>
    <scope>NUCLEOTIDE SEQUENCE [LARGE SCALE GENOMIC DNA]</scope>
    <source>
        <strain evidence="4 5">CGMCC 1.9157</strain>
    </source>
</reference>
<dbReference type="NCBIfam" id="TIGR01879">
    <property type="entry name" value="hydantase"/>
    <property type="match status" value="1"/>
</dbReference>
<dbReference type="SUPFAM" id="SSF55031">
    <property type="entry name" value="Bacterial exopeptidase dimerisation domain"/>
    <property type="match status" value="1"/>
</dbReference>
<dbReference type="AlphaFoldDB" id="A0A1I5ABA6"/>
<dbReference type="STRING" id="655353.SAMN04488056_101418"/>
<dbReference type="Proteomes" id="UP000199236">
    <property type="component" value="Unassembled WGS sequence"/>
</dbReference>
<gene>
    <name evidence="4" type="ORF">SAMN04488056_101418</name>
</gene>
<evidence type="ECO:0000256" key="2">
    <source>
        <dbReference type="ARBA" id="ARBA00022801"/>
    </source>
</evidence>
<organism evidence="4 5">
    <name type="scientific">Cohaesibacter marisflavi</name>
    <dbReference type="NCBI Taxonomy" id="655353"/>
    <lineage>
        <taxon>Bacteria</taxon>
        <taxon>Pseudomonadati</taxon>
        <taxon>Pseudomonadota</taxon>
        <taxon>Alphaproteobacteria</taxon>
        <taxon>Hyphomicrobiales</taxon>
        <taxon>Cohaesibacteraceae</taxon>
    </lineage>
</organism>
<comment type="similarity">
    <text evidence="1">Belongs to the peptidase M20 family.</text>
</comment>
<dbReference type="EMBL" id="FOVR01000001">
    <property type="protein sequence ID" value="SFN59630.1"/>
    <property type="molecule type" value="Genomic_DNA"/>
</dbReference>
<dbReference type="SUPFAM" id="SSF53187">
    <property type="entry name" value="Zn-dependent exopeptidases"/>
    <property type="match status" value="1"/>
</dbReference>
<protein>
    <submittedName>
        <fullName evidence="4">N-carbamoyl-L-amino-acid hydrolase</fullName>
    </submittedName>
</protein>
<feature type="binding site" evidence="3">
    <location>
        <position position="142"/>
    </location>
    <ligand>
        <name>Zn(2+)</name>
        <dbReference type="ChEBI" id="CHEBI:29105"/>
        <label>2</label>
    </ligand>
</feature>
<evidence type="ECO:0000313" key="5">
    <source>
        <dbReference type="Proteomes" id="UP000199236"/>
    </source>
</evidence>
<evidence type="ECO:0000313" key="4">
    <source>
        <dbReference type="EMBL" id="SFN59630.1"/>
    </source>
</evidence>
<evidence type="ECO:0000256" key="3">
    <source>
        <dbReference type="PIRSR" id="PIRSR001235-1"/>
    </source>
</evidence>
<dbReference type="PANTHER" id="PTHR32494:SF5">
    <property type="entry name" value="ALLANTOATE AMIDOHYDROLASE"/>
    <property type="match status" value="1"/>
</dbReference>
<keyword evidence="5" id="KW-1185">Reference proteome</keyword>
<sequence>MTSHSEGAVALELEGRNSPPADLDLARKLFDELEQRTSNAFGFTRPSFGLGEQIAHDMVRREARKLGLETKIDAGCNLYMTLKGRKSGPGLMIGSHLDSVPRGGNFDGAAGVLMGLAVVSGFVKAGIKPERDITVMAIRAEESVWFGASYIGSRMAFGRLDGDELTALKRSSDGVSLLSAIDGNGGDAKSIAAGNAFLSAETVGMFIEPHIEQGPVLVDRKIPVGIVTGIRGSFRYRAARCLGEYGHSGGTPRDCRADAVRAVATLVVRLDEAWMQLADEGHDLVVTFSQFSTNPDEAAFSKIAGEVDFSLDVRSEEPETLQLMQEKLHEAIAVIEREQSVRLDMGKISTSTPAKMQPSIVKGLESCAQDLEQTTLTMPCGAGHDAAVFAAAGVPTGMIFIRNDHGSHNPEEHMELDDFALATNLLSAFCLSDPLEVAE</sequence>
<dbReference type="PIRSF" id="PIRSF001235">
    <property type="entry name" value="Amidase_carbamoylase"/>
    <property type="match status" value="1"/>
</dbReference>
<feature type="binding site" evidence="3">
    <location>
        <position position="210"/>
    </location>
    <ligand>
        <name>Zn(2+)</name>
        <dbReference type="ChEBI" id="CHEBI:29105"/>
        <label>1</label>
    </ligand>
</feature>
<dbReference type="InterPro" id="IPR036264">
    <property type="entry name" value="Bact_exopeptidase_dim_dom"/>
</dbReference>
<dbReference type="RefSeq" id="WP_090068331.1">
    <property type="nucleotide sequence ID" value="NZ_FOVR01000001.1"/>
</dbReference>